<dbReference type="GO" id="GO:0007165">
    <property type="term" value="P:signal transduction"/>
    <property type="evidence" value="ECO:0007669"/>
    <property type="project" value="InterPro"/>
</dbReference>
<dbReference type="RefSeq" id="WP_181874877.1">
    <property type="nucleotide sequence ID" value="NZ_UGNY01000001.1"/>
</dbReference>
<dbReference type="PROSITE" id="PS50851">
    <property type="entry name" value="CHEW"/>
    <property type="match status" value="1"/>
</dbReference>
<organism evidence="2 3">
    <name type="scientific">Legionella feeleii</name>
    <dbReference type="NCBI Taxonomy" id="453"/>
    <lineage>
        <taxon>Bacteria</taxon>
        <taxon>Pseudomonadati</taxon>
        <taxon>Pseudomonadota</taxon>
        <taxon>Gammaproteobacteria</taxon>
        <taxon>Legionellales</taxon>
        <taxon>Legionellaceae</taxon>
        <taxon>Legionella</taxon>
    </lineage>
</organism>
<protein>
    <submittedName>
        <fullName evidence="2">Chemotaxis signal transduction protein (CheW domain)</fullName>
    </submittedName>
</protein>
<dbReference type="PANTHER" id="PTHR22617:SF23">
    <property type="entry name" value="CHEMOTAXIS PROTEIN CHEW"/>
    <property type="match status" value="1"/>
</dbReference>
<dbReference type="GO" id="GO:0005829">
    <property type="term" value="C:cytosol"/>
    <property type="evidence" value="ECO:0007669"/>
    <property type="project" value="TreeGrafter"/>
</dbReference>
<dbReference type="Proteomes" id="UP000254033">
    <property type="component" value="Unassembled WGS sequence"/>
</dbReference>
<evidence type="ECO:0000313" key="3">
    <source>
        <dbReference type="Proteomes" id="UP000254033"/>
    </source>
</evidence>
<gene>
    <name evidence="2" type="primary">cheW_2</name>
    <name evidence="2" type="ORF">NCTC11978_01719</name>
</gene>
<dbReference type="Pfam" id="PF01584">
    <property type="entry name" value="CheW"/>
    <property type="match status" value="1"/>
</dbReference>
<evidence type="ECO:0000313" key="2">
    <source>
        <dbReference type="EMBL" id="STX38533.1"/>
    </source>
</evidence>
<dbReference type="SMART" id="SM00260">
    <property type="entry name" value="CheW"/>
    <property type="match status" value="1"/>
</dbReference>
<dbReference type="Gene3D" id="2.40.50.180">
    <property type="entry name" value="CheA-289, Domain 4"/>
    <property type="match status" value="1"/>
</dbReference>
<name>A0A378IU11_9GAMM</name>
<feature type="domain" description="CheW-like" evidence="1">
    <location>
        <begin position="54"/>
        <end position="191"/>
    </location>
</feature>
<dbReference type="AlphaFoldDB" id="A0A378IU11"/>
<evidence type="ECO:0000259" key="1">
    <source>
        <dbReference type="PROSITE" id="PS50851"/>
    </source>
</evidence>
<accession>A0A378IU11</accession>
<dbReference type="EMBL" id="UGNY01000001">
    <property type="protein sequence ID" value="STX38533.1"/>
    <property type="molecule type" value="Genomic_DNA"/>
</dbReference>
<proteinExistence type="predicted"/>
<dbReference type="InterPro" id="IPR036061">
    <property type="entry name" value="CheW-like_dom_sf"/>
</dbReference>
<dbReference type="InterPro" id="IPR002545">
    <property type="entry name" value="CheW-lke_dom"/>
</dbReference>
<dbReference type="SUPFAM" id="SSF50341">
    <property type="entry name" value="CheW-like"/>
    <property type="match status" value="1"/>
</dbReference>
<dbReference type="PANTHER" id="PTHR22617">
    <property type="entry name" value="CHEMOTAXIS SENSOR HISTIDINE KINASE-RELATED"/>
    <property type="match status" value="1"/>
</dbReference>
<sequence>MKYDWKTIHERLQASQRILEQGWQPSPDETQQILKHRAQRLAKKPQVLEQATDTISVMEFELGEETYAIELSYIDEVCPAKQITPLPGIPAYMLGIMNVRGKIMSVLDIKTFFEIPKKELTNLSQVIILHSDLMEFGIIADRSIGPRIITVNSIQSPLSTFSGVRKEYLKGLTEKQVVILDANKILNDPTIIVNEIFNIT</sequence>
<dbReference type="InterPro" id="IPR039315">
    <property type="entry name" value="CheW"/>
</dbReference>
<reference evidence="2 3" key="1">
    <citation type="submission" date="2018-06" db="EMBL/GenBank/DDBJ databases">
        <authorList>
            <consortium name="Pathogen Informatics"/>
            <person name="Doyle S."/>
        </authorList>
    </citation>
    <scope>NUCLEOTIDE SEQUENCE [LARGE SCALE GENOMIC DNA]</scope>
    <source>
        <strain evidence="2 3">NCTC11978</strain>
    </source>
</reference>
<dbReference type="GO" id="GO:0006935">
    <property type="term" value="P:chemotaxis"/>
    <property type="evidence" value="ECO:0007669"/>
    <property type="project" value="InterPro"/>
</dbReference>
<dbReference type="Gene3D" id="2.30.30.40">
    <property type="entry name" value="SH3 Domains"/>
    <property type="match status" value="1"/>
</dbReference>